<gene>
    <name evidence="4" type="ORF">GCM10009107_50280</name>
</gene>
<dbReference type="InterPro" id="IPR049450">
    <property type="entry name" value="ACOT8-like_C"/>
</dbReference>
<feature type="domain" description="Acyl-CoA thioesterase-like N-terminal HotDog" evidence="2">
    <location>
        <begin position="42"/>
        <end position="121"/>
    </location>
</feature>
<comment type="caution">
    <text evidence="4">The sequence shown here is derived from an EMBL/GenBank/DDBJ whole genome shotgun (WGS) entry which is preliminary data.</text>
</comment>
<proteinExistence type="predicted"/>
<dbReference type="Pfam" id="PF13622">
    <property type="entry name" value="4HBT_3"/>
    <property type="match status" value="1"/>
</dbReference>
<dbReference type="PANTHER" id="PTHR38110:SF1">
    <property type="entry name" value="THIOESTERASE DOMAIN-CONTAINING PROTEIN"/>
    <property type="match status" value="1"/>
</dbReference>
<accession>A0ABN1KEH2</accession>
<dbReference type="SUPFAM" id="SSF54637">
    <property type="entry name" value="Thioesterase/thiol ester dehydrase-isomerase"/>
    <property type="match status" value="2"/>
</dbReference>
<evidence type="ECO:0000313" key="5">
    <source>
        <dbReference type="Proteomes" id="UP001500279"/>
    </source>
</evidence>
<name>A0ABN1KEH2_9BURK</name>
<keyword evidence="5" id="KW-1185">Reference proteome</keyword>
<evidence type="ECO:0000259" key="3">
    <source>
        <dbReference type="Pfam" id="PF20789"/>
    </source>
</evidence>
<dbReference type="Pfam" id="PF20789">
    <property type="entry name" value="4HBT_3C"/>
    <property type="match status" value="1"/>
</dbReference>
<dbReference type="EMBL" id="BAAAEW010000042">
    <property type="protein sequence ID" value="GAA0764331.1"/>
    <property type="molecule type" value="Genomic_DNA"/>
</dbReference>
<feature type="region of interest" description="Disordered" evidence="1">
    <location>
        <begin position="131"/>
        <end position="150"/>
    </location>
</feature>
<organism evidence="4 5">
    <name type="scientific">Ideonella azotifigens</name>
    <dbReference type="NCBI Taxonomy" id="513160"/>
    <lineage>
        <taxon>Bacteria</taxon>
        <taxon>Pseudomonadati</taxon>
        <taxon>Pseudomonadota</taxon>
        <taxon>Betaproteobacteria</taxon>
        <taxon>Burkholderiales</taxon>
        <taxon>Sphaerotilaceae</taxon>
        <taxon>Ideonella</taxon>
    </lineage>
</organism>
<protein>
    <submittedName>
        <fullName evidence="4">Thioesterase family protein</fullName>
    </submittedName>
</protein>
<dbReference type="InterPro" id="IPR029069">
    <property type="entry name" value="HotDog_dom_sf"/>
</dbReference>
<reference evidence="4 5" key="1">
    <citation type="journal article" date="2019" name="Int. J. Syst. Evol. Microbiol.">
        <title>The Global Catalogue of Microorganisms (GCM) 10K type strain sequencing project: providing services to taxonomists for standard genome sequencing and annotation.</title>
        <authorList>
            <consortium name="The Broad Institute Genomics Platform"/>
            <consortium name="The Broad Institute Genome Sequencing Center for Infectious Disease"/>
            <person name="Wu L."/>
            <person name="Ma J."/>
        </authorList>
    </citation>
    <scope>NUCLEOTIDE SEQUENCE [LARGE SCALE GENOMIC DNA]</scope>
    <source>
        <strain evidence="4 5">JCM 15503</strain>
    </source>
</reference>
<dbReference type="Gene3D" id="2.40.160.210">
    <property type="entry name" value="Acyl-CoA thioesterase, double hotdog domain"/>
    <property type="match status" value="1"/>
</dbReference>
<dbReference type="PANTHER" id="PTHR38110">
    <property type="entry name" value="CHROMOSOME 23, WHOLE GENOME SHOTGUN SEQUENCE"/>
    <property type="match status" value="1"/>
</dbReference>
<dbReference type="InterPro" id="IPR042171">
    <property type="entry name" value="Acyl-CoA_hotdog"/>
</dbReference>
<dbReference type="Proteomes" id="UP001500279">
    <property type="component" value="Unassembled WGS sequence"/>
</dbReference>
<dbReference type="InterPro" id="IPR049449">
    <property type="entry name" value="TesB_ACOT8-like_N"/>
</dbReference>
<evidence type="ECO:0000313" key="4">
    <source>
        <dbReference type="EMBL" id="GAA0764331.1"/>
    </source>
</evidence>
<sequence length="284" mass="30783">MPEFATDMTAPEPSFVHPFDSAIALAPAAHAGHFSGATSPAYANMVGPFGGTTAATLLNAVLQHPERQGDPIALTVNYASAIEDGGFGLVARAARTNRSTQHWSVELLQGGTVAATATAVLARRRETWSAPDVRPPANLPSPDTLTRAGGARRPPWFKRYDMRFVTGGLPEAMDGEEHASSHSSFWVRDEPARPLDFASLAAICDCFFPRVFMRRRLFVPIGTVTLTTYFHADAAMLAAQGERPVLGVAKALNFRNGYFDQTAEVWSDSGQLLASTHQMVYYRE</sequence>
<evidence type="ECO:0000259" key="2">
    <source>
        <dbReference type="Pfam" id="PF13622"/>
    </source>
</evidence>
<evidence type="ECO:0000256" key="1">
    <source>
        <dbReference type="SAM" id="MobiDB-lite"/>
    </source>
</evidence>
<feature type="domain" description="Acyl-CoA thioesterase-like C-terminal" evidence="3">
    <location>
        <begin position="147"/>
        <end position="281"/>
    </location>
</feature>
<dbReference type="InterPro" id="IPR052389">
    <property type="entry name" value="Sec_Metab_Biosynth-Assoc"/>
</dbReference>